<dbReference type="GO" id="GO:0006457">
    <property type="term" value="P:protein folding"/>
    <property type="evidence" value="ECO:0007669"/>
    <property type="project" value="InterPro"/>
</dbReference>
<comment type="caution">
    <text evidence="6">The sequence shown here is derived from an EMBL/GenBank/DDBJ whole genome shotgun (WGS) entry which is preliminary data.</text>
</comment>
<keyword evidence="2 5" id="KW-0812">Transmembrane</keyword>
<evidence type="ECO:0000256" key="4">
    <source>
        <dbReference type="ARBA" id="ARBA00023136"/>
    </source>
</evidence>
<feature type="transmembrane region" description="Helical" evidence="5">
    <location>
        <begin position="69"/>
        <end position="88"/>
    </location>
</feature>
<dbReference type="AlphaFoldDB" id="A0A512BVN3"/>
<sequence length="181" mass="18948">MRVGLTARHAALTIALAAAATIGGALVFEHAWGYQPCKLCLIQRNPYYIAIPLALVTALMPARWTRAALWLLALVFVASAGLGAYHSGVEWGFWPGPSDCGGGTASSAGNVGDFLNQLQSTRVVSCTEAAWRFLGLSLAGWNVLISLDLALFAVWAARRSAGVRAAALAPKASYGSSSLSQ</sequence>
<evidence type="ECO:0000313" key="6">
    <source>
        <dbReference type="EMBL" id="GEO15985.1"/>
    </source>
</evidence>
<dbReference type="PIRSF" id="PIRSF033913">
    <property type="entry name" value="S-S_format_DsbB"/>
    <property type="match status" value="1"/>
</dbReference>
<dbReference type="Gene3D" id="1.20.1550.10">
    <property type="entry name" value="DsbB-like"/>
    <property type="match status" value="1"/>
</dbReference>
<keyword evidence="4 5" id="KW-0472">Membrane</keyword>
<evidence type="ECO:0000256" key="1">
    <source>
        <dbReference type="ARBA" id="ARBA00004141"/>
    </source>
</evidence>
<dbReference type="SUPFAM" id="SSF158442">
    <property type="entry name" value="DsbB-like"/>
    <property type="match status" value="1"/>
</dbReference>
<reference evidence="6 7" key="1">
    <citation type="submission" date="2019-07" db="EMBL/GenBank/DDBJ databases">
        <title>Whole genome shotgun sequence of Microvirga aerophila NBRC 106136.</title>
        <authorList>
            <person name="Hosoyama A."/>
            <person name="Uohara A."/>
            <person name="Ohji S."/>
            <person name="Ichikawa N."/>
        </authorList>
    </citation>
    <scope>NUCLEOTIDE SEQUENCE [LARGE SCALE GENOMIC DNA]</scope>
    <source>
        <strain evidence="6 7">NBRC 106136</strain>
    </source>
</reference>
<dbReference type="Pfam" id="PF02600">
    <property type="entry name" value="DsbB"/>
    <property type="match status" value="1"/>
</dbReference>
<feature type="transmembrane region" description="Helical" evidence="5">
    <location>
        <begin position="12"/>
        <end position="33"/>
    </location>
</feature>
<dbReference type="GO" id="GO:0015035">
    <property type="term" value="F:protein-disulfide reductase activity"/>
    <property type="evidence" value="ECO:0007669"/>
    <property type="project" value="InterPro"/>
</dbReference>
<keyword evidence="3 5" id="KW-1133">Transmembrane helix</keyword>
<dbReference type="InterPro" id="IPR023380">
    <property type="entry name" value="DsbB-like_sf"/>
</dbReference>
<dbReference type="EMBL" id="BJYU01000052">
    <property type="protein sequence ID" value="GEO15985.1"/>
    <property type="molecule type" value="Genomic_DNA"/>
</dbReference>
<protein>
    <submittedName>
        <fullName evidence="6">Disulfide bond formation protein DsbB</fullName>
    </submittedName>
</protein>
<dbReference type="InterPro" id="IPR003752">
    <property type="entry name" value="DiS_bond_form_DsbB/BdbC"/>
</dbReference>
<gene>
    <name evidence="6" type="ORF">MAE02_36810</name>
</gene>
<evidence type="ECO:0000256" key="5">
    <source>
        <dbReference type="SAM" id="Phobius"/>
    </source>
</evidence>
<name>A0A512BVN3_9HYPH</name>
<evidence type="ECO:0000256" key="3">
    <source>
        <dbReference type="ARBA" id="ARBA00022989"/>
    </source>
</evidence>
<organism evidence="6 7">
    <name type="scientific">Microvirga aerophila</name>
    <dbReference type="NCBI Taxonomy" id="670291"/>
    <lineage>
        <taxon>Bacteria</taxon>
        <taxon>Pseudomonadati</taxon>
        <taxon>Pseudomonadota</taxon>
        <taxon>Alphaproteobacteria</taxon>
        <taxon>Hyphomicrobiales</taxon>
        <taxon>Methylobacteriaceae</taxon>
        <taxon>Microvirga</taxon>
    </lineage>
</organism>
<dbReference type="Proteomes" id="UP000321085">
    <property type="component" value="Unassembled WGS sequence"/>
</dbReference>
<evidence type="ECO:0000256" key="2">
    <source>
        <dbReference type="ARBA" id="ARBA00022692"/>
    </source>
</evidence>
<dbReference type="RefSeq" id="WP_114188150.1">
    <property type="nucleotide sequence ID" value="NZ_BJYU01000052.1"/>
</dbReference>
<comment type="subcellular location">
    <subcellularLocation>
        <location evidence="1">Membrane</location>
        <topology evidence="1">Multi-pass membrane protein</topology>
    </subcellularLocation>
</comment>
<proteinExistence type="predicted"/>
<dbReference type="GO" id="GO:0016020">
    <property type="term" value="C:membrane"/>
    <property type="evidence" value="ECO:0007669"/>
    <property type="project" value="UniProtKB-SubCell"/>
</dbReference>
<feature type="transmembrane region" description="Helical" evidence="5">
    <location>
        <begin position="138"/>
        <end position="157"/>
    </location>
</feature>
<keyword evidence="7" id="KW-1185">Reference proteome</keyword>
<dbReference type="OrthoDB" id="9808637at2"/>
<accession>A0A512BVN3</accession>
<evidence type="ECO:0000313" key="7">
    <source>
        <dbReference type="Proteomes" id="UP000321085"/>
    </source>
</evidence>
<dbReference type="InterPro" id="IPR024199">
    <property type="entry name" value="Uncharacterised_DsbB"/>
</dbReference>